<evidence type="ECO:0000256" key="5">
    <source>
        <dbReference type="ARBA" id="ARBA00022800"/>
    </source>
</evidence>
<evidence type="ECO:0000256" key="11">
    <source>
        <dbReference type="PIRSR" id="PIRSR601233-3"/>
    </source>
</evidence>
<keyword evidence="13" id="KW-1185">Reference proteome</keyword>
<comment type="catalytic activity">
    <reaction evidence="8">
        <text>a 3'-end 3'-phospho-ribonucleotide-RNA + a 5'-end dephospho-ribonucleoside-RNA + GTP = a ribonucleotidyl-ribonucleotide-RNA + GMP + diphosphate</text>
        <dbReference type="Rhea" id="RHEA:68076"/>
        <dbReference type="Rhea" id="RHEA-COMP:10463"/>
        <dbReference type="Rhea" id="RHEA-COMP:13936"/>
        <dbReference type="Rhea" id="RHEA-COMP:17355"/>
        <dbReference type="ChEBI" id="CHEBI:33019"/>
        <dbReference type="ChEBI" id="CHEBI:37565"/>
        <dbReference type="ChEBI" id="CHEBI:58115"/>
        <dbReference type="ChEBI" id="CHEBI:83062"/>
        <dbReference type="ChEBI" id="CHEBI:138284"/>
        <dbReference type="ChEBI" id="CHEBI:173118"/>
        <dbReference type="EC" id="6.5.1.8"/>
    </reaction>
</comment>
<keyword evidence="3 11" id="KW-0479">Metal-binding</keyword>
<feature type="binding site" evidence="11">
    <location>
        <position position="160"/>
    </location>
    <ligand>
        <name>Mn(2+)</name>
        <dbReference type="ChEBI" id="CHEBI:29035"/>
        <label>2</label>
    </ligand>
</feature>
<evidence type="ECO:0000313" key="13">
    <source>
        <dbReference type="Proteomes" id="UP000027946"/>
    </source>
</evidence>
<feature type="binding site" evidence="10">
    <location>
        <position position="272"/>
    </location>
    <ligand>
        <name>GMP</name>
        <dbReference type="ChEBI" id="CHEBI:58115"/>
    </ligand>
</feature>
<feature type="binding site" evidence="10">
    <location>
        <begin position="290"/>
        <end position="293"/>
    </location>
    <ligand>
        <name>GMP</name>
        <dbReference type="ChEBI" id="CHEBI:58115"/>
    </ligand>
</feature>
<feature type="binding site" evidence="10">
    <location>
        <position position="368"/>
    </location>
    <ligand>
        <name>GMP</name>
        <dbReference type="ChEBI" id="CHEBI:58115"/>
    </ligand>
</feature>
<dbReference type="InterPro" id="IPR001233">
    <property type="entry name" value="RtcB"/>
</dbReference>
<dbReference type="Gene3D" id="3.90.1860.10">
    <property type="entry name" value="tRNA-splicing ligase RtcB"/>
    <property type="match status" value="1"/>
</dbReference>
<feature type="binding site" evidence="11">
    <location>
        <position position="233"/>
    </location>
    <ligand>
        <name>Mn(2+)</name>
        <dbReference type="ChEBI" id="CHEBI:29035"/>
        <label>2</label>
    </ligand>
</feature>
<dbReference type="STRING" id="1121324.CLIT_23c04860"/>
<evidence type="ECO:0000256" key="7">
    <source>
        <dbReference type="ARBA" id="ARBA00023211"/>
    </source>
</evidence>
<keyword evidence="7 11" id="KW-0464">Manganese</keyword>
<keyword evidence="4 10" id="KW-0547">Nucleotide-binding</keyword>
<name>A0A069RBS5_PEPLI</name>
<feature type="binding site" evidence="11">
    <location>
        <position position="129"/>
    </location>
    <ligand>
        <name>Mn(2+)</name>
        <dbReference type="ChEBI" id="CHEBI:29035"/>
        <label>1</label>
    </ligand>
</feature>
<keyword evidence="2" id="KW-0436">Ligase</keyword>
<dbReference type="NCBIfam" id="TIGR03073">
    <property type="entry name" value="release_rtcB"/>
    <property type="match status" value="1"/>
</dbReference>
<proteinExistence type="predicted"/>
<evidence type="ECO:0000256" key="2">
    <source>
        <dbReference type="ARBA" id="ARBA00022598"/>
    </source>
</evidence>
<evidence type="ECO:0000256" key="10">
    <source>
        <dbReference type="PIRSR" id="PIRSR601233-2"/>
    </source>
</evidence>
<feature type="active site" description="GMP-histidine intermediate" evidence="9">
    <location>
        <position position="290"/>
    </location>
</feature>
<dbReference type="AlphaFoldDB" id="A0A069RBS5"/>
<feature type="binding site" evidence="10">
    <location>
        <begin position="233"/>
        <end position="234"/>
    </location>
    <ligand>
        <name>GMP</name>
        <dbReference type="ChEBI" id="CHEBI:58115"/>
    </ligand>
</feature>
<dbReference type="OrthoDB" id="9802323at2"/>
<dbReference type="GO" id="GO:0042245">
    <property type="term" value="P:RNA repair"/>
    <property type="evidence" value="ECO:0007669"/>
    <property type="project" value="UniProtKB-KW"/>
</dbReference>
<dbReference type="eggNOG" id="COG1690">
    <property type="taxonomic scope" value="Bacteria"/>
</dbReference>
<sequence>METTIKIVKREKSWIESSAIEQLESVAKLGGMVRAVGLPDIHVGKTPVGAAFVTKGIVYPHIIGNDVGCGMSLFSTGIARKKFKVSKVVKKLEKLQLDAMEPCCEIIPELEDIDEQFKRKLGTIGSGNHFAEFQEICEVHDNDELSKLGIKRGEVYLLVHSGSRSYGEHILRKHIEKNMGGKGLLQGIEGFNEYMDDHKRAVFFAMGNRMIVASSVCNHIGTSESRLILNSVHNGVSSYRDEFGEELFIHRKGAAPSDVGCIVVAGSRGSKSYIVKPSENLSDYAFSISHGAGRKWSRFSCKERLENVISKRAVRGGDVGSNIVCSDKKLIYEEAPQAYKDIERVIEDMLHENMITLVASLNPLVTYKG</sequence>
<keyword evidence="5" id="KW-0692">RNA repair</keyword>
<gene>
    <name evidence="12" type="ORF">CLIT_23c04860</name>
</gene>
<accession>A0A069RBS5</accession>
<evidence type="ECO:0000256" key="9">
    <source>
        <dbReference type="PIRSR" id="PIRSR601233-1"/>
    </source>
</evidence>
<evidence type="ECO:0000256" key="8">
    <source>
        <dbReference type="ARBA" id="ARBA00047746"/>
    </source>
</evidence>
<protein>
    <recommendedName>
        <fullName evidence="1">3'-phosphate/5'-hydroxy nucleic acid ligase</fullName>
        <ecNumber evidence="1">6.5.1.8</ecNumber>
    </recommendedName>
</protein>
<evidence type="ECO:0000256" key="6">
    <source>
        <dbReference type="ARBA" id="ARBA00023134"/>
    </source>
</evidence>
<keyword evidence="6 10" id="KW-0342">GTP-binding</keyword>
<dbReference type="Proteomes" id="UP000027946">
    <property type="component" value="Unassembled WGS sequence"/>
</dbReference>
<dbReference type="PANTHER" id="PTHR11118:SF1">
    <property type="entry name" value="RNA-SPLICING LIGASE RTCB HOMOLOG"/>
    <property type="match status" value="1"/>
</dbReference>
<evidence type="ECO:0000256" key="3">
    <source>
        <dbReference type="ARBA" id="ARBA00022723"/>
    </source>
</evidence>
<comment type="caution">
    <text evidence="12">The sequence shown here is derived from an EMBL/GenBank/DDBJ whole genome shotgun (WGS) entry which is preliminary data.</text>
</comment>
<dbReference type="InterPro" id="IPR036025">
    <property type="entry name" value="RtcB-like_sf"/>
</dbReference>
<feature type="binding site" evidence="10">
    <location>
        <begin position="128"/>
        <end position="132"/>
    </location>
    <ligand>
        <name>GMP</name>
        <dbReference type="ChEBI" id="CHEBI:58115"/>
    </ligand>
</feature>
<organism evidence="12 13">
    <name type="scientific">Peptoclostridium litorale DSM 5388</name>
    <dbReference type="NCBI Taxonomy" id="1121324"/>
    <lineage>
        <taxon>Bacteria</taxon>
        <taxon>Bacillati</taxon>
        <taxon>Bacillota</taxon>
        <taxon>Clostridia</taxon>
        <taxon>Peptostreptococcales</taxon>
        <taxon>Peptoclostridiaceae</taxon>
        <taxon>Peptoclostridium</taxon>
    </lineage>
</organism>
<dbReference type="GO" id="GO:0003972">
    <property type="term" value="F:RNA ligase (ATP) activity"/>
    <property type="evidence" value="ECO:0007669"/>
    <property type="project" value="TreeGrafter"/>
</dbReference>
<evidence type="ECO:0000256" key="1">
    <source>
        <dbReference type="ARBA" id="ARBA00012726"/>
    </source>
</evidence>
<dbReference type="NCBIfam" id="NF007153">
    <property type="entry name" value="PRK09588.1"/>
    <property type="match status" value="1"/>
</dbReference>
<dbReference type="PANTHER" id="PTHR11118">
    <property type="entry name" value="RNA-SPLICING LIGASE RTCB HOMOLOG"/>
    <property type="match status" value="1"/>
</dbReference>
<dbReference type="RefSeq" id="WP_038268216.1">
    <property type="nucleotide sequence ID" value="NZ_FSRH01000003.1"/>
</dbReference>
<dbReference type="EC" id="6.5.1.8" evidence="1"/>
<dbReference type="InterPro" id="IPR017510">
    <property type="entry name" value="RtcB2"/>
</dbReference>
<evidence type="ECO:0000256" key="4">
    <source>
        <dbReference type="ARBA" id="ARBA00022741"/>
    </source>
</evidence>
<comment type="cofactor">
    <cofactor evidence="11">
        <name>Mn(2+)</name>
        <dbReference type="ChEBI" id="CHEBI:29035"/>
    </cofactor>
    <text evidence="11">Binds 2 manganese ions per subunit.</text>
</comment>
<reference evidence="12 13" key="1">
    <citation type="submission" date="2014-03" db="EMBL/GenBank/DDBJ databases">
        <title>Genome sequence of Clostridium litorale W6, DSM 5388.</title>
        <authorList>
            <person name="Poehlein A."/>
            <person name="Jagirdar A."/>
            <person name="Khonsari B."/>
            <person name="Chibani C.M."/>
            <person name="Gutierrez Gutierrez D.A."/>
            <person name="Davydova E."/>
            <person name="Alghaithi H.S."/>
            <person name="Nair K.P."/>
            <person name="Dhamotharan K."/>
            <person name="Chandran L."/>
            <person name="G W."/>
            <person name="Daniel R."/>
        </authorList>
    </citation>
    <scope>NUCLEOTIDE SEQUENCE [LARGE SCALE GENOMIC DNA]</scope>
    <source>
        <strain evidence="12 13">W6</strain>
    </source>
</reference>
<dbReference type="GO" id="GO:0005525">
    <property type="term" value="F:GTP binding"/>
    <property type="evidence" value="ECO:0007669"/>
    <property type="project" value="UniProtKB-KW"/>
</dbReference>
<evidence type="ECO:0000313" key="12">
    <source>
        <dbReference type="EMBL" id="KDR94213.1"/>
    </source>
</evidence>
<dbReference type="SUPFAM" id="SSF103365">
    <property type="entry name" value="Hypothetical protein PH1602"/>
    <property type="match status" value="1"/>
</dbReference>
<dbReference type="EMBL" id="JJMM01000026">
    <property type="protein sequence ID" value="KDR94213.1"/>
    <property type="molecule type" value="Genomic_DNA"/>
</dbReference>
<dbReference type="GO" id="GO:0046872">
    <property type="term" value="F:metal ion binding"/>
    <property type="evidence" value="ECO:0007669"/>
    <property type="project" value="UniProtKB-KW"/>
</dbReference>
<dbReference type="GO" id="GO:0170057">
    <property type="term" value="F:RNA ligase (GTP) activity"/>
    <property type="evidence" value="ECO:0007669"/>
    <property type="project" value="UniProtKB-EC"/>
</dbReference>
<dbReference type="Pfam" id="PF01139">
    <property type="entry name" value="RtcB"/>
    <property type="match status" value="2"/>
</dbReference>
<dbReference type="GO" id="GO:0006396">
    <property type="term" value="P:RNA processing"/>
    <property type="evidence" value="ECO:0007669"/>
    <property type="project" value="InterPro"/>
</dbReference>